<dbReference type="GO" id="GO:0005829">
    <property type="term" value="C:cytosol"/>
    <property type="evidence" value="ECO:0007669"/>
    <property type="project" value="TreeGrafter"/>
</dbReference>
<dbReference type="FunFam" id="3.40.50.1010:FF:000005">
    <property type="entry name" value="ATP-binding protein"/>
    <property type="match status" value="1"/>
</dbReference>
<dbReference type="PANTHER" id="PTHR30473:SF2">
    <property type="entry name" value="PIN DOMAIN-CONTAINING PROTEIN"/>
    <property type="match status" value="1"/>
</dbReference>
<dbReference type="Pfam" id="PF13638">
    <property type="entry name" value="PIN_4"/>
    <property type="match status" value="1"/>
</dbReference>
<comment type="cofactor">
    <cofactor evidence="1">
        <name>Mg(2+)</name>
        <dbReference type="ChEBI" id="CHEBI:18420"/>
    </cofactor>
</comment>
<keyword evidence="9" id="KW-0413">Isomerase</keyword>
<dbReference type="SMART" id="SM00670">
    <property type="entry name" value="PINc"/>
    <property type="match status" value="1"/>
</dbReference>
<evidence type="ECO:0000256" key="3">
    <source>
        <dbReference type="ARBA" id="ARBA00022723"/>
    </source>
</evidence>
<evidence type="ECO:0000256" key="5">
    <source>
        <dbReference type="ARBA" id="ARBA00022801"/>
    </source>
</evidence>
<comment type="similarity">
    <text evidence="10">In the N-terminal section; belongs to the PINc/VapC protein family.</text>
</comment>
<dbReference type="AlphaFoldDB" id="A0A177HRZ0"/>
<protein>
    <recommendedName>
        <fullName evidence="17">Protein PhoH2</fullName>
        <ecNumber evidence="16">5.6.2.5</ecNumber>
    </recommendedName>
    <alternativeName>
        <fullName evidence="18">RNA 5'-3' helicase PhoH2</fullName>
    </alternativeName>
    <alternativeName>
        <fullName evidence="19">Toxin PhoP2</fullName>
    </alternativeName>
</protein>
<evidence type="ECO:0000256" key="1">
    <source>
        <dbReference type="ARBA" id="ARBA00001946"/>
    </source>
</evidence>
<gene>
    <name evidence="21" type="primary">ybeZ_1</name>
    <name evidence="21" type="ORF">STSP_27600</name>
</gene>
<name>A0A177HRZ0_9ACTN</name>
<comment type="subunit">
    <text evidence="15">Interacts with antitoxin PhoAT.</text>
</comment>
<keyword evidence="22" id="KW-1185">Reference proteome</keyword>
<dbReference type="SUPFAM" id="SSF88723">
    <property type="entry name" value="PIN domain-like"/>
    <property type="match status" value="1"/>
</dbReference>
<dbReference type="InterPro" id="IPR051451">
    <property type="entry name" value="PhoH2-like"/>
</dbReference>
<dbReference type="InterPro" id="IPR003714">
    <property type="entry name" value="PhoH"/>
</dbReference>
<keyword evidence="4" id="KW-0547">Nucleotide-binding</keyword>
<evidence type="ECO:0000256" key="19">
    <source>
        <dbReference type="ARBA" id="ARBA00083060"/>
    </source>
</evidence>
<proteinExistence type="inferred from homology"/>
<dbReference type="RefSeq" id="WP_067276649.1">
    <property type="nucleotide sequence ID" value="NZ_LOHS01000072.1"/>
</dbReference>
<evidence type="ECO:0000256" key="4">
    <source>
        <dbReference type="ARBA" id="ARBA00022741"/>
    </source>
</evidence>
<dbReference type="GO" id="GO:0046872">
    <property type="term" value="F:metal ion binding"/>
    <property type="evidence" value="ECO:0007669"/>
    <property type="project" value="UniProtKB-KW"/>
</dbReference>
<dbReference type="PATRIC" id="fig|1716141.3.peg.2908"/>
<evidence type="ECO:0000256" key="7">
    <source>
        <dbReference type="ARBA" id="ARBA00022842"/>
    </source>
</evidence>
<evidence type="ECO:0000256" key="13">
    <source>
        <dbReference type="ARBA" id="ARBA00052583"/>
    </source>
</evidence>
<evidence type="ECO:0000256" key="10">
    <source>
        <dbReference type="ARBA" id="ARBA00046345"/>
    </source>
</evidence>
<comment type="caution">
    <text evidence="21">The sequence shown here is derived from an EMBL/GenBank/DDBJ whole genome shotgun (WGS) entry which is preliminary data.</text>
</comment>
<dbReference type="Gene3D" id="3.40.50.300">
    <property type="entry name" value="P-loop containing nucleotide triphosphate hydrolases"/>
    <property type="match status" value="1"/>
</dbReference>
<evidence type="ECO:0000256" key="16">
    <source>
        <dbReference type="ARBA" id="ARBA00066581"/>
    </source>
</evidence>
<keyword evidence="8" id="KW-0342">GTP-binding</keyword>
<evidence type="ECO:0000256" key="9">
    <source>
        <dbReference type="ARBA" id="ARBA00023235"/>
    </source>
</evidence>
<dbReference type="InterPro" id="IPR027417">
    <property type="entry name" value="P-loop_NTPase"/>
</dbReference>
<evidence type="ECO:0000256" key="6">
    <source>
        <dbReference type="ARBA" id="ARBA00022840"/>
    </source>
</evidence>
<evidence type="ECO:0000256" key="17">
    <source>
        <dbReference type="ARBA" id="ARBA00071584"/>
    </source>
</evidence>
<evidence type="ECO:0000256" key="2">
    <source>
        <dbReference type="ARBA" id="ARBA00022722"/>
    </source>
</evidence>
<dbReference type="FunFam" id="3.40.50.300:FF:000215">
    <property type="entry name" value="ATP-binding protein"/>
    <property type="match status" value="1"/>
</dbReference>
<accession>A0A177HRZ0</accession>
<comment type="similarity">
    <text evidence="14">In the C-terminal section; belongs to the PhoH family.</text>
</comment>
<dbReference type="EC" id="5.6.2.5" evidence="16"/>
<dbReference type="PANTHER" id="PTHR30473">
    <property type="entry name" value="PROTEIN PHOH"/>
    <property type="match status" value="1"/>
</dbReference>
<organism evidence="21 22">
    <name type="scientific">Streptomyces jeddahensis</name>
    <dbReference type="NCBI Taxonomy" id="1716141"/>
    <lineage>
        <taxon>Bacteria</taxon>
        <taxon>Bacillati</taxon>
        <taxon>Actinomycetota</taxon>
        <taxon>Actinomycetes</taxon>
        <taxon>Kitasatosporales</taxon>
        <taxon>Streptomycetaceae</taxon>
        <taxon>Streptomyces</taxon>
    </lineage>
</organism>
<reference evidence="21 22" key="1">
    <citation type="submission" date="2015-12" db="EMBL/GenBank/DDBJ databases">
        <title>Genome sequence of Streptomyces sp. G25.</title>
        <authorList>
            <person name="Poehlein A."/>
            <person name="Roettig A."/>
            <person name="Hiessl S."/>
            <person name="Hauschild P."/>
            <person name="Schauer J."/>
            <person name="Madkour M.H."/>
            <person name="Al-Ansari A.M."/>
            <person name="Almakishah N.H."/>
            <person name="Steinbuechel A."/>
            <person name="Daniel R."/>
        </authorList>
    </citation>
    <scope>NUCLEOTIDE SEQUENCE [LARGE SCALE GENOMIC DNA]</scope>
    <source>
        <strain evidence="22">G25(2015)</strain>
    </source>
</reference>
<evidence type="ECO:0000256" key="18">
    <source>
        <dbReference type="ARBA" id="ARBA00076032"/>
    </source>
</evidence>
<keyword evidence="7" id="KW-0460">Magnesium</keyword>
<dbReference type="EMBL" id="LOHS01000072">
    <property type="protein sequence ID" value="OAH13782.1"/>
    <property type="molecule type" value="Genomic_DNA"/>
</dbReference>
<dbReference type="Pfam" id="PF02562">
    <property type="entry name" value="PhoH"/>
    <property type="match status" value="1"/>
</dbReference>
<dbReference type="GO" id="GO:0005525">
    <property type="term" value="F:GTP binding"/>
    <property type="evidence" value="ECO:0007669"/>
    <property type="project" value="UniProtKB-KW"/>
</dbReference>
<dbReference type="GO" id="GO:0016787">
    <property type="term" value="F:hydrolase activity"/>
    <property type="evidence" value="ECO:0007669"/>
    <property type="project" value="UniProtKB-KW"/>
</dbReference>
<sequence>MVTSTKRPKPDRRTYVLDTSVLLADPNALSRFDEHEVVLPVVVVTELEAKRHHPELGYFARQALRLLDDYRVKYGRLDAPIPIGDLGGTVRVELNHSDPTVLPAGYRLGDNDSRILAVARNLQAEGCDVTVVSKDLPLRIKASSVGLLAEEYRAELAITDSGWTGMSELTLSGEQVDLLFEEENLYVPEAAEMPVHTGLVIHSERGKALGRVTPEGNVRLVRGDREAFGIKGRSAEQRIALDLLLDPDVGIVSMGGRAGTGKSALALCAGLEAVLERRQHQKVMVFRPLYAVGGQELGYLPGTEAEKMSPWAQAVFDTLSAVTSREVIEEVTARGMLEVLPLTHIRGRSLHDAFVIVDEAQSLERNVLLTVLSRIGANSRVVLTHDVAQRDNLRVGRYDGVVAVVEKLKGHPLFAHVTLTRSERSQIAALVTEMLEDGQI</sequence>
<feature type="domain" description="PIN" evidence="20">
    <location>
        <begin position="13"/>
        <end position="140"/>
    </location>
</feature>
<dbReference type="CDD" id="cd09883">
    <property type="entry name" value="PIN_VapC_PhoHL-ATPase"/>
    <property type="match status" value="1"/>
</dbReference>
<dbReference type="STRING" id="1716141.STSP_27600"/>
<keyword evidence="6" id="KW-0067">ATP-binding</keyword>
<comment type="catalytic activity">
    <reaction evidence="11">
        <text>GTP + H2O = GDP + phosphate + H(+)</text>
        <dbReference type="Rhea" id="RHEA:19669"/>
        <dbReference type="ChEBI" id="CHEBI:15377"/>
        <dbReference type="ChEBI" id="CHEBI:15378"/>
        <dbReference type="ChEBI" id="CHEBI:37565"/>
        <dbReference type="ChEBI" id="CHEBI:43474"/>
        <dbReference type="ChEBI" id="CHEBI:58189"/>
    </reaction>
</comment>
<evidence type="ECO:0000256" key="8">
    <source>
        <dbReference type="ARBA" id="ARBA00023134"/>
    </source>
</evidence>
<evidence type="ECO:0000313" key="21">
    <source>
        <dbReference type="EMBL" id="OAH13782.1"/>
    </source>
</evidence>
<evidence type="ECO:0000256" key="15">
    <source>
        <dbReference type="ARBA" id="ARBA00063750"/>
    </source>
</evidence>
<keyword evidence="2" id="KW-0540">Nuclease</keyword>
<keyword evidence="3" id="KW-0479">Metal-binding</keyword>
<dbReference type="OrthoDB" id="9766527at2"/>
<comment type="catalytic activity">
    <reaction evidence="12">
        <text>ATP + H2O = ADP + phosphate + H(+)</text>
        <dbReference type="Rhea" id="RHEA:13065"/>
        <dbReference type="ChEBI" id="CHEBI:15377"/>
        <dbReference type="ChEBI" id="CHEBI:15378"/>
        <dbReference type="ChEBI" id="CHEBI:30616"/>
        <dbReference type="ChEBI" id="CHEBI:43474"/>
        <dbReference type="ChEBI" id="CHEBI:456216"/>
    </reaction>
</comment>
<dbReference type="GO" id="GO:0004518">
    <property type="term" value="F:nuclease activity"/>
    <property type="evidence" value="ECO:0007669"/>
    <property type="project" value="UniProtKB-KW"/>
</dbReference>
<dbReference type="SUPFAM" id="SSF52540">
    <property type="entry name" value="P-loop containing nucleoside triphosphate hydrolases"/>
    <property type="match status" value="1"/>
</dbReference>
<dbReference type="InterPro" id="IPR029060">
    <property type="entry name" value="PIN-like_dom_sf"/>
</dbReference>
<dbReference type="GO" id="GO:0032574">
    <property type="term" value="F:5'-3' RNA helicase activity"/>
    <property type="evidence" value="ECO:0007669"/>
    <property type="project" value="UniProtKB-EC"/>
</dbReference>
<evidence type="ECO:0000256" key="12">
    <source>
        <dbReference type="ARBA" id="ARBA00049360"/>
    </source>
</evidence>
<keyword evidence="5" id="KW-0378">Hydrolase</keyword>
<dbReference type="Gene3D" id="3.40.50.1010">
    <property type="entry name" value="5'-nuclease"/>
    <property type="match status" value="1"/>
</dbReference>
<evidence type="ECO:0000259" key="20">
    <source>
        <dbReference type="SMART" id="SM00670"/>
    </source>
</evidence>
<dbReference type="GO" id="GO:0005524">
    <property type="term" value="F:ATP binding"/>
    <property type="evidence" value="ECO:0007669"/>
    <property type="project" value="UniProtKB-KW"/>
</dbReference>
<dbReference type="Proteomes" id="UP000077381">
    <property type="component" value="Unassembled WGS sequence"/>
</dbReference>
<dbReference type="InterPro" id="IPR002716">
    <property type="entry name" value="PIN_dom"/>
</dbReference>
<evidence type="ECO:0000256" key="14">
    <source>
        <dbReference type="ARBA" id="ARBA00060962"/>
    </source>
</evidence>
<comment type="catalytic activity">
    <reaction evidence="13">
        <text>n ATP + n H2O + wound RNA = n ADP + n phosphate + unwound RNA.</text>
        <dbReference type="EC" id="5.6.2.5"/>
    </reaction>
</comment>
<evidence type="ECO:0000313" key="22">
    <source>
        <dbReference type="Proteomes" id="UP000077381"/>
    </source>
</evidence>
<evidence type="ECO:0000256" key="11">
    <source>
        <dbReference type="ARBA" id="ARBA00048548"/>
    </source>
</evidence>